<proteinExistence type="predicted"/>
<feature type="transmembrane region" description="Helical" evidence="1">
    <location>
        <begin position="128"/>
        <end position="148"/>
    </location>
</feature>
<organism evidence="2 3">
    <name type="scientific">Polarella glacialis</name>
    <name type="common">Dinoflagellate</name>
    <dbReference type="NCBI Taxonomy" id="89957"/>
    <lineage>
        <taxon>Eukaryota</taxon>
        <taxon>Sar</taxon>
        <taxon>Alveolata</taxon>
        <taxon>Dinophyceae</taxon>
        <taxon>Suessiales</taxon>
        <taxon>Suessiaceae</taxon>
        <taxon>Polarella</taxon>
    </lineage>
</organism>
<keyword evidence="3" id="KW-1185">Reference proteome</keyword>
<name>A0A813FGS5_POLGL</name>
<protein>
    <submittedName>
        <fullName evidence="2">Uncharacterized protein</fullName>
    </submittedName>
</protein>
<comment type="caution">
    <text evidence="2">The sequence shown here is derived from an EMBL/GenBank/DDBJ whole genome shotgun (WGS) entry which is preliminary data.</text>
</comment>
<dbReference type="Proteomes" id="UP000654075">
    <property type="component" value="Unassembled WGS sequence"/>
</dbReference>
<evidence type="ECO:0000313" key="2">
    <source>
        <dbReference type="EMBL" id="CAE8613647.1"/>
    </source>
</evidence>
<dbReference type="AlphaFoldDB" id="A0A813FGS5"/>
<dbReference type="EMBL" id="CAJNNV010025288">
    <property type="protein sequence ID" value="CAE8613647.1"/>
    <property type="molecule type" value="Genomic_DNA"/>
</dbReference>
<keyword evidence="1" id="KW-0472">Membrane</keyword>
<feature type="transmembrane region" description="Helical" evidence="1">
    <location>
        <begin position="83"/>
        <end position="116"/>
    </location>
</feature>
<sequence>MVQMLMARPVTCGPSSDIMKSKSGIATFRTQMVWSRQEPLGALEFSMLQTDILGHWFSISGPRLMTLANVHVLFQMSHRVPLFFVVVAVVVVAVVAVVLVLVVVVDVLVVLVVVVVVCKSWKPLLHSSNIIAVIELAMGHQLAARLLILL</sequence>
<keyword evidence="1" id="KW-0812">Transmembrane</keyword>
<keyword evidence="1" id="KW-1133">Transmembrane helix</keyword>
<evidence type="ECO:0000256" key="1">
    <source>
        <dbReference type="SAM" id="Phobius"/>
    </source>
</evidence>
<reference evidence="2" key="1">
    <citation type="submission" date="2021-02" db="EMBL/GenBank/DDBJ databases">
        <authorList>
            <person name="Dougan E. K."/>
            <person name="Rhodes N."/>
            <person name="Thang M."/>
            <person name="Chan C."/>
        </authorList>
    </citation>
    <scope>NUCLEOTIDE SEQUENCE</scope>
</reference>
<gene>
    <name evidence="2" type="ORF">PGLA1383_LOCUS31405</name>
</gene>
<evidence type="ECO:0000313" key="3">
    <source>
        <dbReference type="Proteomes" id="UP000654075"/>
    </source>
</evidence>
<accession>A0A813FGS5</accession>